<organism evidence="1 2">
    <name type="scientific">Paramuricea clavata</name>
    <name type="common">Red gorgonian</name>
    <name type="synonym">Violescent sea-whip</name>
    <dbReference type="NCBI Taxonomy" id="317549"/>
    <lineage>
        <taxon>Eukaryota</taxon>
        <taxon>Metazoa</taxon>
        <taxon>Cnidaria</taxon>
        <taxon>Anthozoa</taxon>
        <taxon>Octocorallia</taxon>
        <taxon>Malacalcyonacea</taxon>
        <taxon>Plexauridae</taxon>
        <taxon>Paramuricea</taxon>
    </lineage>
</organism>
<dbReference type="AlphaFoldDB" id="A0A6S7H8F5"/>
<comment type="caution">
    <text evidence="1">The sequence shown here is derived from an EMBL/GenBank/DDBJ whole genome shotgun (WGS) entry which is preliminary data.</text>
</comment>
<accession>A0A6S7H8F5</accession>
<dbReference type="SUPFAM" id="SSF51126">
    <property type="entry name" value="Pectin lyase-like"/>
    <property type="match status" value="1"/>
</dbReference>
<dbReference type="EMBL" id="CACRXK020002068">
    <property type="protein sequence ID" value="CAB3992520.1"/>
    <property type="molecule type" value="Genomic_DNA"/>
</dbReference>
<evidence type="ECO:0000313" key="2">
    <source>
        <dbReference type="Proteomes" id="UP001152795"/>
    </source>
</evidence>
<dbReference type="OrthoDB" id="5956805at2759"/>
<keyword evidence="2" id="KW-1185">Reference proteome</keyword>
<reference evidence="1" key="1">
    <citation type="submission" date="2020-04" db="EMBL/GenBank/DDBJ databases">
        <authorList>
            <person name="Alioto T."/>
            <person name="Alioto T."/>
            <person name="Gomez Garrido J."/>
        </authorList>
    </citation>
    <scope>NUCLEOTIDE SEQUENCE</scope>
    <source>
        <strain evidence="1">A484AB</strain>
    </source>
</reference>
<sequence>MSNLILSTSDILISCEKDFNCFKFQLLLYQCVFRKYYTAVSAKSTTFCSINVFNSTFHGGTSSSSIVTSCRNLTAQLVGNTFLTSPVTLRTFADSKHVRWQFTEVFVSRCDFYGQQKQKCNALFSMSSSSAVVNVTVELSVFRDQMGDCQGSRVSTLDIHGAEFRKRRQTIINLNKLTFENNYCTGAIVRLIPVYIRGTVFKVGIKNSVFKNTTSALYILFKGQNSRLKGPNLVLSNNTFLKGYITPPSYWPFIRLGNGKYLISQCNFVDNTGGSNPYDAVIFVRSDKPVVVIFEDCYFENSQASSSSTQIFAENMHKVFFYSNNTINVTRLNKERSIITFTANRPIGGARNLRLRGDLKVLCPVGYVVASSNKYCQEATNKKYIECAYFSVTCILCPRNTYSITGAVLHNNITNQIQCHDCVNGGQCIEGILTAKPNFWGYKMNQSVRFLQCPRDYCCDANHCKSYNNCHGNRTGTMCGKCPQSMSESLFSTECLPNDECARDAAWPLAFCFCAAYLVFFLYHEEIVNLIKKLAFLPRRRDENLHHSEPNHNRSSKGSGMLKILFYYYQVVHFFRNSVGSHQHETFVDTLEYVVGKVFNFIVVGLSSLECPFPNLHPVNKQVILHSVGYALVGLLGVLYIFTTSIFLLKRSRRPQSRAIEQNISAPTMNQQPRACNSCFISRIVSAFTYISLLMYASSTQLCLSLLHCVPVADNQVLFLDGNIKCYQTFQYFLLGYMISSILPFCLVPVLGSYLLKFARISVQQFCMACIFPLPFCCYWMYMFLKDWLYLKRYDSLERDLGIPVEEQSLQGVLNSDDVVPSINDNTTSILRVLVGPFRAHKSLKWFQGCPIPWEGFLTFRRLAIIIVLTFIYDYRFKMIVVLTLCVVILISHMYVKPFHRSRDNLLETISLGTHVVLCGLTMIKSLCYDGEVSSTTNSSLLKYSNLVENIVVILPMAIISFVVLISLLIRIIFGFRYCTQFTCRFILSLYERN</sequence>
<proteinExistence type="predicted"/>
<evidence type="ECO:0000313" key="1">
    <source>
        <dbReference type="EMBL" id="CAB3992520.1"/>
    </source>
</evidence>
<dbReference type="PANTHER" id="PTHR11319:SF35">
    <property type="entry name" value="OUTER MEMBRANE PROTEIN PMPC-RELATED"/>
    <property type="match status" value="1"/>
</dbReference>
<name>A0A6S7H8F5_PARCT</name>
<dbReference type="PANTHER" id="PTHR11319">
    <property type="entry name" value="G PROTEIN-COUPLED RECEPTOR-RELATED"/>
    <property type="match status" value="1"/>
</dbReference>
<protein>
    <submittedName>
        <fullName evidence="1">Uncharacterized protein</fullName>
    </submittedName>
</protein>
<dbReference type="InterPro" id="IPR011050">
    <property type="entry name" value="Pectin_lyase_fold/virulence"/>
</dbReference>
<gene>
    <name evidence="1" type="ORF">PACLA_8A081683</name>
</gene>
<dbReference type="Proteomes" id="UP001152795">
    <property type="component" value="Unassembled WGS sequence"/>
</dbReference>